<dbReference type="RefSeq" id="WP_204003229.1">
    <property type="nucleotide sequence ID" value="NZ_BOOZ01000007.1"/>
</dbReference>
<proteinExistence type="inferred from homology"/>
<reference evidence="3 4" key="1">
    <citation type="submission" date="2021-01" db="EMBL/GenBank/DDBJ databases">
        <title>Whole genome shotgun sequence of Verrucosispora andamanensis NBRC 109075.</title>
        <authorList>
            <person name="Komaki H."/>
            <person name="Tamura T."/>
        </authorList>
    </citation>
    <scope>NUCLEOTIDE SEQUENCE [LARGE SCALE GENOMIC DNA]</scope>
    <source>
        <strain evidence="3 4">NBRC 109075</strain>
    </source>
</reference>
<dbReference type="PRINTS" id="PR01270">
    <property type="entry name" value="HDASUPER"/>
</dbReference>
<comment type="similarity">
    <text evidence="1">Belongs to the histone deacetylase family.</text>
</comment>
<accession>A0ABQ4HS40</accession>
<keyword evidence="4" id="KW-1185">Reference proteome</keyword>
<dbReference type="PANTHER" id="PTHR10625:SF31">
    <property type="entry name" value="HISTONE DEACETYLASE DOMAIN-CONTAINING PROTEIN"/>
    <property type="match status" value="1"/>
</dbReference>
<evidence type="ECO:0000256" key="1">
    <source>
        <dbReference type="ARBA" id="ARBA00005947"/>
    </source>
</evidence>
<dbReference type="EMBL" id="BOOZ01000007">
    <property type="protein sequence ID" value="GIJ08454.1"/>
    <property type="molecule type" value="Genomic_DNA"/>
</dbReference>
<feature type="domain" description="Histone deacetylase" evidence="2">
    <location>
        <begin position="36"/>
        <end position="328"/>
    </location>
</feature>
<comment type="caution">
    <text evidence="3">The sequence shown here is derived from an EMBL/GenBank/DDBJ whole genome shotgun (WGS) entry which is preliminary data.</text>
</comment>
<sequence length="375" mass="39868">MPTGYVHHPLFYWHDTGTSAGVVPADPSAGIQPFTHVESADAKRRSHELIHTSGLLATVKVIDPREATMDELLRVHTSDHIQHLQEQSELPGGGDAGDGFSPVGRGSYRIARLAAGSLVELVTAVTEGTVSNGYALLRPPGHHATADQGMGFCLINNVAIAARHAQEVLGLARVAVVDLDVHHGNGTQSIFYGDPSVLTISIHQANCFPPDSGGLGDNGLGDGVGYALNIPLPAGTGHAGYLHTMREVVLPALDRFDPDLILLSAGFDANVFEPMARQMLIADTYREMTRLLVDAAERLCHGRLVSAHEGGYNPWYVPFCVLAHVEQLSGHRTPVVDPYVGVVAADHLLPHQREVIEAAAQLVAGIKPAPTNSAA</sequence>
<name>A0ABQ4HS40_9ACTN</name>
<organism evidence="3 4">
    <name type="scientific">Micromonospora andamanensis</name>
    <dbReference type="NCBI Taxonomy" id="1287068"/>
    <lineage>
        <taxon>Bacteria</taxon>
        <taxon>Bacillati</taxon>
        <taxon>Actinomycetota</taxon>
        <taxon>Actinomycetes</taxon>
        <taxon>Micromonosporales</taxon>
        <taxon>Micromonosporaceae</taxon>
        <taxon>Micromonospora</taxon>
    </lineage>
</organism>
<dbReference type="Proteomes" id="UP000647017">
    <property type="component" value="Unassembled WGS sequence"/>
</dbReference>
<dbReference type="InterPro" id="IPR037138">
    <property type="entry name" value="His_deacetylse_dom_sf"/>
</dbReference>
<dbReference type="PANTHER" id="PTHR10625">
    <property type="entry name" value="HISTONE DEACETYLASE HDAC1-RELATED"/>
    <property type="match status" value="1"/>
</dbReference>
<dbReference type="InterPro" id="IPR000286">
    <property type="entry name" value="HDACs"/>
</dbReference>
<dbReference type="CDD" id="cd09996">
    <property type="entry name" value="HDAC_classII_1"/>
    <property type="match status" value="1"/>
</dbReference>
<protein>
    <submittedName>
        <fullName evidence="3">Class II histone deacetylase</fullName>
    </submittedName>
</protein>
<dbReference type="InterPro" id="IPR023801">
    <property type="entry name" value="His_deacetylse_dom"/>
</dbReference>
<evidence type="ECO:0000313" key="4">
    <source>
        <dbReference type="Proteomes" id="UP000647017"/>
    </source>
</evidence>
<dbReference type="SUPFAM" id="SSF52768">
    <property type="entry name" value="Arginase/deacetylase"/>
    <property type="match status" value="1"/>
</dbReference>
<dbReference type="InterPro" id="IPR023696">
    <property type="entry name" value="Ureohydrolase_dom_sf"/>
</dbReference>
<dbReference type="Pfam" id="PF00850">
    <property type="entry name" value="Hist_deacetyl"/>
    <property type="match status" value="1"/>
</dbReference>
<evidence type="ECO:0000259" key="2">
    <source>
        <dbReference type="Pfam" id="PF00850"/>
    </source>
</evidence>
<evidence type="ECO:0000313" key="3">
    <source>
        <dbReference type="EMBL" id="GIJ08454.1"/>
    </source>
</evidence>
<dbReference type="Gene3D" id="3.40.800.20">
    <property type="entry name" value="Histone deacetylase domain"/>
    <property type="match status" value="1"/>
</dbReference>
<gene>
    <name evidence="3" type="ORF">Van01_16680</name>
</gene>